<dbReference type="InterPro" id="IPR037883">
    <property type="entry name" value="Knr4/Smi1-like_sf"/>
</dbReference>
<keyword evidence="3" id="KW-1185">Reference proteome</keyword>
<comment type="caution">
    <text evidence="2">The sequence shown here is derived from an EMBL/GenBank/DDBJ whole genome shotgun (WGS) entry which is preliminary data.</text>
</comment>
<gene>
    <name evidence="2" type="ORF">HDA36_000210</name>
</gene>
<reference evidence="2 3" key="1">
    <citation type="submission" date="2020-08" db="EMBL/GenBank/DDBJ databases">
        <title>Sequencing the genomes of 1000 actinobacteria strains.</title>
        <authorList>
            <person name="Klenk H.-P."/>
        </authorList>
    </citation>
    <scope>NUCLEOTIDE SEQUENCE [LARGE SCALE GENOMIC DNA]</scope>
    <source>
        <strain evidence="2 3">DSM 44551</strain>
    </source>
</reference>
<protein>
    <recommendedName>
        <fullName evidence="1">Knr4/Smi1-like domain-containing protein</fullName>
    </recommendedName>
</protein>
<evidence type="ECO:0000313" key="2">
    <source>
        <dbReference type="EMBL" id="MBB5430126.1"/>
    </source>
</evidence>
<organism evidence="2 3">
    <name type="scientific">Nocardiopsis composta</name>
    <dbReference type="NCBI Taxonomy" id="157465"/>
    <lineage>
        <taxon>Bacteria</taxon>
        <taxon>Bacillati</taxon>
        <taxon>Actinomycetota</taxon>
        <taxon>Actinomycetes</taxon>
        <taxon>Streptosporangiales</taxon>
        <taxon>Nocardiopsidaceae</taxon>
        <taxon>Nocardiopsis</taxon>
    </lineage>
</organism>
<accession>A0A7W8QGW6</accession>
<dbReference type="RefSeq" id="WP_184387767.1">
    <property type="nucleotide sequence ID" value="NZ_BAAAJD010000024.1"/>
</dbReference>
<dbReference type="Proteomes" id="UP000572635">
    <property type="component" value="Unassembled WGS sequence"/>
</dbReference>
<dbReference type="AlphaFoldDB" id="A0A7W8QGW6"/>
<evidence type="ECO:0000259" key="1">
    <source>
        <dbReference type="Pfam" id="PF09346"/>
    </source>
</evidence>
<dbReference type="SUPFAM" id="SSF160631">
    <property type="entry name" value="SMI1/KNR4-like"/>
    <property type="match status" value="1"/>
</dbReference>
<feature type="domain" description="Knr4/Smi1-like" evidence="1">
    <location>
        <begin position="21"/>
        <end position="112"/>
    </location>
</feature>
<dbReference type="EMBL" id="JACHDB010000001">
    <property type="protein sequence ID" value="MBB5430126.1"/>
    <property type="molecule type" value="Genomic_DNA"/>
</dbReference>
<dbReference type="InterPro" id="IPR018958">
    <property type="entry name" value="Knr4/Smi1-like_dom"/>
</dbReference>
<proteinExistence type="predicted"/>
<name>A0A7W8QGW6_9ACTN</name>
<evidence type="ECO:0000313" key="3">
    <source>
        <dbReference type="Proteomes" id="UP000572635"/>
    </source>
</evidence>
<sequence>MDANLARLTRLVPPPAAGRNKDWEEVRRAVGADLPADYKEFIRTYAGSYWDDYLYVLEPGCPNRHYDLLALNAHAMEDLEGLWEYEERPPRLEEPGSRLIPWAVTDNGETAYWLARPGVPADRWTVMVNEDGDRWEHADTTCTGFLFAVLTGEIVCDLFSPHYFPLPEHRCRRLDGAGPAGMTPLSPDTA</sequence>
<dbReference type="Pfam" id="PF09346">
    <property type="entry name" value="SMI1_KNR4"/>
    <property type="match status" value="1"/>
</dbReference>